<evidence type="ECO:0000313" key="12">
    <source>
        <dbReference type="Proteomes" id="UP001156870"/>
    </source>
</evidence>
<evidence type="ECO:0000256" key="2">
    <source>
        <dbReference type="ARBA" id="ARBA00004667"/>
    </source>
</evidence>
<evidence type="ECO:0000256" key="5">
    <source>
        <dbReference type="ARBA" id="ARBA00020397"/>
    </source>
</evidence>
<dbReference type="InterPro" id="IPR041715">
    <property type="entry name" value="HisRS-like_core"/>
</dbReference>
<dbReference type="InterPro" id="IPR045864">
    <property type="entry name" value="aa-tRNA-synth_II/BPL/LPL"/>
</dbReference>
<dbReference type="NCBIfam" id="NF008935">
    <property type="entry name" value="PRK12292.1-1"/>
    <property type="match status" value="1"/>
</dbReference>
<comment type="miscellaneous">
    <text evidence="8">This function is generally fulfilled by the C-terminal part of HisG, which is missing in some bacteria such as this one.</text>
</comment>
<proteinExistence type="inferred from homology"/>
<dbReference type="NCBIfam" id="TIGR00443">
    <property type="entry name" value="hisZ_biosyn_reg"/>
    <property type="match status" value="1"/>
</dbReference>
<feature type="binding site" evidence="9">
    <location>
        <position position="130"/>
    </location>
    <ligand>
        <name>L-histidine</name>
        <dbReference type="ChEBI" id="CHEBI:57595"/>
    </ligand>
</feature>
<gene>
    <name evidence="8 11" type="primary">hisZ</name>
    <name evidence="11" type="ORF">GCM10007877_02370</name>
</gene>
<evidence type="ECO:0000256" key="3">
    <source>
        <dbReference type="ARBA" id="ARBA00005539"/>
    </source>
</evidence>
<dbReference type="NCBIfam" id="NF009086">
    <property type="entry name" value="PRK12421.1"/>
    <property type="match status" value="1"/>
</dbReference>
<comment type="caution">
    <text evidence="11">The sequence shown here is derived from an EMBL/GenBank/DDBJ whole genome shotgun (WGS) entry which is preliminary data.</text>
</comment>
<comment type="similarity">
    <text evidence="3 8">Belongs to the class-II aminoacyl-tRNA synthetase family. HisZ subfamily.</text>
</comment>
<evidence type="ECO:0000256" key="8">
    <source>
        <dbReference type="HAMAP-Rule" id="MF_00125"/>
    </source>
</evidence>
<feature type="binding site" evidence="9">
    <location>
        <position position="273"/>
    </location>
    <ligand>
        <name>L-histidine</name>
        <dbReference type="ChEBI" id="CHEBI:57595"/>
    </ligand>
</feature>
<evidence type="ECO:0000259" key="10">
    <source>
        <dbReference type="Pfam" id="PF13393"/>
    </source>
</evidence>
<dbReference type="InterPro" id="IPR004516">
    <property type="entry name" value="HisRS/HisZ"/>
</dbReference>
<keyword evidence="8" id="KW-0028">Amino-acid biosynthesis</keyword>
<evidence type="ECO:0000256" key="1">
    <source>
        <dbReference type="ARBA" id="ARBA00004496"/>
    </source>
</evidence>
<comment type="subunit">
    <text evidence="4 8">Heteromultimer composed of HisG and HisZ subunits.</text>
</comment>
<dbReference type="GO" id="GO:0005737">
    <property type="term" value="C:cytoplasm"/>
    <property type="evidence" value="ECO:0007669"/>
    <property type="project" value="UniProtKB-SubCell"/>
</dbReference>
<comment type="subcellular location">
    <subcellularLocation>
        <location evidence="1 8">Cytoplasm</location>
    </subcellularLocation>
</comment>
<evidence type="ECO:0000256" key="7">
    <source>
        <dbReference type="ARBA" id="ARBA00025246"/>
    </source>
</evidence>
<protein>
    <recommendedName>
        <fullName evidence="5 8">ATP phosphoribosyltransferase regulatory subunit</fullName>
    </recommendedName>
</protein>
<dbReference type="EMBL" id="BSPD01000007">
    <property type="protein sequence ID" value="GLS24525.1"/>
    <property type="molecule type" value="Genomic_DNA"/>
</dbReference>
<dbReference type="CDD" id="cd00773">
    <property type="entry name" value="HisRS-like_core"/>
    <property type="match status" value="1"/>
</dbReference>
<comment type="function">
    <text evidence="7 8">Required for the first step of histidine biosynthesis. May allow the feedback regulation of ATP phosphoribosyltransferase activity by histidine.</text>
</comment>
<reference evidence="11 12" key="1">
    <citation type="journal article" date="2014" name="Int. J. Syst. Evol. Microbiol.">
        <title>Complete genome sequence of Corynebacterium casei LMG S-19264T (=DSM 44701T), isolated from a smear-ripened cheese.</title>
        <authorList>
            <consortium name="US DOE Joint Genome Institute (JGI-PGF)"/>
            <person name="Walter F."/>
            <person name="Albersmeier A."/>
            <person name="Kalinowski J."/>
            <person name="Ruckert C."/>
        </authorList>
    </citation>
    <scope>NUCLEOTIDE SEQUENCE [LARGE SCALE GENOMIC DNA]</scope>
    <source>
        <strain evidence="11 12">NBRC 110095</strain>
    </source>
</reference>
<dbReference type="Proteomes" id="UP001156870">
    <property type="component" value="Unassembled WGS sequence"/>
</dbReference>
<dbReference type="AlphaFoldDB" id="A0AA37T0I8"/>
<dbReference type="Gene3D" id="3.30.930.10">
    <property type="entry name" value="Bira Bifunctional Protein, Domain 2"/>
    <property type="match status" value="1"/>
</dbReference>
<keyword evidence="11" id="KW-0808">Transferase</keyword>
<dbReference type="InterPro" id="IPR004517">
    <property type="entry name" value="HisZ"/>
</dbReference>
<dbReference type="GO" id="GO:0000105">
    <property type="term" value="P:L-histidine biosynthetic process"/>
    <property type="evidence" value="ECO:0007669"/>
    <property type="project" value="UniProtKB-UniRule"/>
</dbReference>
<dbReference type="GO" id="GO:0004821">
    <property type="term" value="F:histidine-tRNA ligase activity"/>
    <property type="evidence" value="ECO:0007669"/>
    <property type="project" value="TreeGrafter"/>
</dbReference>
<dbReference type="Pfam" id="PF13393">
    <property type="entry name" value="tRNA-synt_His"/>
    <property type="match status" value="1"/>
</dbReference>
<dbReference type="HAMAP" id="MF_00125">
    <property type="entry name" value="HisZ"/>
    <property type="match status" value="1"/>
</dbReference>
<dbReference type="PIRSF" id="PIRSF001549">
    <property type="entry name" value="His-tRNA_synth"/>
    <property type="match status" value="1"/>
</dbReference>
<dbReference type="SUPFAM" id="SSF55681">
    <property type="entry name" value="Class II aaRS and biotin synthetases"/>
    <property type="match status" value="1"/>
</dbReference>
<evidence type="ECO:0000256" key="4">
    <source>
        <dbReference type="ARBA" id="ARBA00011496"/>
    </source>
</evidence>
<keyword evidence="12" id="KW-1185">Reference proteome</keyword>
<keyword evidence="11" id="KW-0328">Glycosyltransferase</keyword>
<feature type="binding site" evidence="9">
    <location>
        <begin position="83"/>
        <end position="85"/>
    </location>
    <ligand>
        <name>L-histidine</name>
        <dbReference type="ChEBI" id="CHEBI:57595"/>
    </ligand>
</feature>
<evidence type="ECO:0000256" key="9">
    <source>
        <dbReference type="PIRSR" id="PIRSR001549-1"/>
    </source>
</evidence>
<organism evidence="11 12">
    <name type="scientific">Marinibactrum halimedae</name>
    <dbReference type="NCBI Taxonomy" id="1444977"/>
    <lineage>
        <taxon>Bacteria</taxon>
        <taxon>Pseudomonadati</taxon>
        <taxon>Pseudomonadota</taxon>
        <taxon>Gammaproteobacteria</taxon>
        <taxon>Cellvibrionales</taxon>
        <taxon>Cellvibrionaceae</taxon>
        <taxon>Marinibactrum</taxon>
    </lineage>
</organism>
<feature type="binding site" evidence="9">
    <location>
        <position position="126"/>
    </location>
    <ligand>
        <name>L-histidine</name>
        <dbReference type="ChEBI" id="CHEBI:57595"/>
    </ligand>
</feature>
<sequence length="396" mass="43743">MSYADRWLLPDGVDEILPAAAEQIESLRRQLVDLYHRWGYDLVIPPMIEYTDSLLVGLGSDIDLLTFRLTDQLSGRMMGLRADMTPQIARMDAHSFRREGISRLCYTGHVIHAKPKNPLASRTPIQAGIELYGEAGIEADIEVVSLLLESLQTAGLPSLNIDLGHVGIFRALSESVSFSTEQERQLFDLLQQKSTKDIDAWVEANVTDTESAKWFFALAGLAGDASVLQRARDVFDQAPAEVIAAIDELEVMASVISQRYPQAKLYFDLSELRGYHYHTGVVFAAFSPGHGEAIANGGRYDHIGEVFGHARPATGFSIALTTLHQLLSVEYQPKPAIFAASTEDPKQWLAIQALRSQGERVVCGLADQALVISESLCDRQLVLEEGEYCVKPLNKN</sequence>
<keyword evidence="6 8" id="KW-0963">Cytoplasm</keyword>
<comment type="pathway">
    <text evidence="2 8">Amino-acid biosynthesis; L-histidine biosynthesis; L-histidine from 5-phospho-alpha-D-ribose 1-diphosphate: step 1/9.</text>
</comment>
<evidence type="ECO:0000256" key="6">
    <source>
        <dbReference type="ARBA" id="ARBA00022490"/>
    </source>
</evidence>
<dbReference type="PANTHER" id="PTHR43707:SF1">
    <property type="entry name" value="HISTIDINE--TRNA LIGASE, MITOCHONDRIAL-RELATED"/>
    <property type="match status" value="1"/>
</dbReference>
<dbReference type="GO" id="GO:0016757">
    <property type="term" value="F:glycosyltransferase activity"/>
    <property type="evidence" value="ECO:0007669"/>
    <property type="project" value="UniProtKB-KW"/>
</dbReference>
<name>A0AA37T0I8_9GAMM</name>
<feature type="domain" description="Class II Histidinyl-tRNA synthetase (HisRS)-like catalytic core" evidence="10">
    <location>
        <begin position="12"/>
        <end position="323"/>
    </location>
</feature>
<evidence type="ECO:0000313" key="11">
    <source>
        <dbReference type="EMBL" id="GLS24525.1"/>
    </source>
</evidence>
<dbReference type="PANTHER" id="PTHR43707">
    <property type="entry name" value="HISTIDYL-TRNA SYNTHETASE"/>
    <property type="match status" value="1"/>
</dbReference>
<keyword evidence="8" id="KW-0368">Histidine biosynthesis</keyword>
<dbReference type="RefSeq" id="WP_232594307.1">
    <property type="nucleotide sequence ID" value="NZ_BSPD01000007.1"/>
</dbReference>
<accession>A0AA37T0I8</accession>
<dbReference type="GO" id="GO:0006427">
    <property type="term" value="P:histidyl-tRNA aminoacylation"/>
    <property type="evidence" value="ECO:0007669"/>
    <property type="project" value="TreeGrafter"/>
</dbReference>